<dbReference type="Proteomes" id="UP000828390">
    <property type="component" value="Unassembled WGS sequence"/>
</dbReference>
<accession>A0A9D4C447</accession>
<feature type="compositionally biased region" description="Basic and acidic residues" evidence="1">
    <location>
        <begin position="69"/>
        <end position="81"/>
    </location>
</feature>
<feature type="region of interest" description="Disordered" evidence="1">
    <location>
        <begin position="16"/>
        <end position="46"/>
    </location>
</feature>
<comment type="caution">
    <text evidence="2">The sequence shown here is derived from an EMBL/GenBank/DDBJ whole genome shotgun (WGS) entry which is preliminary data.</text>
</comment>
<protein>
    <submittedName>
        <fullName evidence="2">Uncharacterized protein</fullName>
    </submittedName>
</protein>
<proteinExistence type="predicted"/>
<reference evidence="2" key="2">
    <citation type="submission" date="2020-11" db="EMBL/GenBank/DDBJ databases">
        <authorList>
            <person name="McCartney M.A."/>
            <person name="Auch B."/>
            <person name="Kono T."/>
            <person name="Mallez S."/>
            <person name="Becker A."/>
            <person name="Gohl D.M."/>
            <person name="Silverstein K.A.T."/>
            <person name="Koren S."/>
            <person name="Bechman K.B."/>
            <person name="Herman A."/>
            <person name="Abrahante J.E."/>
            <person name="Garbe J."/>
        </authorList>
    </citation>
    <scope>NUCLEOTIDE SEQUENCE</scope>
    <source>
        <strain evidence="2">Duluth1</strain>
        <tissue evidence="2">Whole animal</tissue>
    </source>
</reference>
<evidence type="ECO:0000256" key="1">
    <source>
        <dbReference type="SAM" id="MobiDB-lite"/>
    </source>
</evidence>
<evidence type="ECO:0000313" key="2">
    <source>
        <dbReference type="EMBL" id="KAH3717057.1"/>
    </source>
</evidence>
<keyword evidence="3" id="KW-1185">Reference proteome</keyword>
<dbReference type="EMBL" id="JAIWYP010000013">
    <property type="protein sequence ID" value="KAH3717057.1"/>
    <property type="molecule type" value="Genomic_DNA"/>
</dbReference>
<gene>
    <name evidence="2" type="ORF">DPMN_059837</name>
</gene>
<feature type="compositionally biased region" description="Polar residues" evidence="1">
    <location>
        <begin position="37"/>
        <end position="46"/>
    </location>
</feature>
<sequence length="112" mass="12143">MPEADFAFARKCSDISQSHYGAGGAPVRDPGSIGMNRGSTGMNWRSTGDERDFLIVEYLRDALGLTVKDRQRPARYREQRDGTGNNRDGISYGNAAVVAGGAQSESQHSYGK</sequence>
<name>A0A9D4C447_DREPO</name>
<reference evidence="2" key="1">
    <citation type="journal article" date="2019" name="bioRxiv">
        <title>The Genome of the Zebra Mussel, Dreissena polymorpha: A Resource for Invasive Species Research.</title>
        <authorList>
            <person name="McCartney M.A."/>
            <person name="Auch B."/>
            <person name="Kono T."/>
            <person name="Mallez S."/>
            <person name="Zhang Y."/>
            <person name="Obille A."/>
            <person name="Becker A."/>
            <person name="Abrahante J.E."/>
            <person name="Garbe J."/>
            <person name="Badalamenti J.P."/>
            <person name="Herman A."/>
            <person name="Mangelson H."/>
            <person name="Liachko I."/>
            <person name="Sullivan S."/>
            <person name="Sone E.D."/>
            <person name="Koren S."/>
            <person name="Silverstein K.A.T."/>
            <person name="Beckman K.B."/>
            <person name="Gohl D.M."/>
        </authorList>
    </citation>
    <scope>NUCLEOTIDE SEQUENCE</scope>
    <source>
        <strain evidence="2">Duluth1</strain>
        <tissue evidence="2">Whole animal</tissue>
    </source>
</reference>
<organism evidence="2 3">
    <name type="scientific">Dreissena polymorpha</name>
    <name type="common">Zebra mussel</name>
    <name type="synonym">Mytilus polymorpha</name>
    <dbReference type="NCBI Taxonomy" id="45954"/>
    <lineage>
        <taxon>Eukaryota</taxon>
        <taxon>Metazoa</taxon>
        <taxon>Spiralia</taxon>
        <taxon>Lophotrochozoa</taxon>
        <taxon>Mollusca</taxon>
        <taxon>Bivalvia</taxon>
        <taxon>Autobranchia</taxon>
        <taxon>Heteroconchia</taxon>
        <taxon>Euheterodonta</taxon>
        <taxon>Imparidentia</taxon>
        <taxon>Neoheterodontei</taxon>
        <taxon>Myida</taxon>
        <taxon>Dreissenoidea</taxon>
        <taxon>Dreissenidae</taxon>
        <taxon>Dreissena</taxon>
    </lineage>
</organism>
<evidence type="ECO:0000313" key="3">
    <source>
        <dbReference type="Proteomes" id="UP000828390"/>
    </source>
</evidence>
<dbReference type="AlphaFoldDB" id="A0A9D4C447"/>
<feature type="region of interest" description="Disordered" evidence="1">
    <location>
        <begin position="69"/>
        <end position="93"/>
    </location>
</feature>